<evidence type="ECO:0000313" key="3">
    <source>
        <dbReference type="Proteomes" id="UP000694541"/>
    </source>
</evidence>
<dbReference type="AlphaFoldDB" id="A0A8B9NRT7"/>
<sequence length="72" mass="7453">MVFLPDESRSLPPPPLVNKGSVWLGFTGWVAAMLDNSFNKRPVIRSGAAGLGGSWGGREALRDTGAGEGALG</sequence>
<dbReference type="GO" id="GO:0005743">
    <property type="term" value="C:mitochondrial inner membrane"/>
    <property type="evidence" value="ECO:0007669"/>
    <property type="project" value="InterPro"/>
</dbReference>
<dbReference type="Ensembl" id="ENSANIT00000027269.1">
    <property type="protein sequence ID" value="ENSANIP00000026399.1"/>
    <property type="gene ID" value="ENSANIG00000017713.1"/>
</dbReference>
<dbReference type="Proteomes" id="UP000694541">
    <property type="component" value="Unplaced"/>
</dbReference>
<reference evidence="2" key="1">
    <citation type="submission" date="2025-08" db="UniProtKB">
        <authorList>
            <consortium name="Ensembl"/>
        </authorList>
    </citation>
    <scope>IDENTIFICATION</scope>
</reference>
<dbReference type="Pfam" id="PF06374">
    <property type="entry name" value="NDUF_C2"/>
    <property type="match status" value="1"/>
</dbReference>
<accession>A0A8B9NRT7</accession>
<reference evidence="2" key="2">
    <citation type="submission" date="2025-09" db="UniProtKB">
        <authorList>
            <consortium name="Ensembl"/>
        </authorList>
    </citation>
    <scope>IDENTIFICATION</scope>
</reference>
<protein>
    <submittedName>
        <fullName evidence="2">Uncharacterized protein</fullName>
    </submittedName>
</protein>
<keyword evidence="3" id="KW-1185">Reference proteome</keyword>
<proteinExistence type="predicted"/>
<evidence type="ECO:0000256" key="1">
    <source>
        <dbReference type="SAM" id="MobiDB-lite"/>
    </source>
</evidence>
<feature type="region of interest" description="Disordered" evidence="1">
    <location>
        <begin position="49"/>
        <end position="72"/>
    </location>
</feature>
<dbReference type="GO" id="GO:0006120">
    <property type="term" value="P:mitochondrial electron transport, NADH to ubiquinone"/>
    <property type="evidence" value="ECO:0007669"/>
    <property type="project" value="InterPro"/>
</dbReference>
<dbReference type="InterPro" id="IPR009423">
    <property type="entry name" value="NDUC2"/>
</dbReference>
<organism evidence="2 3">
    <name type="scientific">Accipiter nisus</name>
    <name type="common">Eurasian sparrowhawk</name>
    <dbReference type="NCBI Taxonomy" id="211598"/>
    <lineage>
        <taxon>Eukaryota</taxon>
        <taxon>Metazoa</taxon>
        <taxon>Chordata</taxon>
        <taxon>Craniata</taxon>
        <taxon>Vertebrata</taxon>
        <taxon>Euteleostomi</taxon>
        <taxon>Archelosauria</taxon>
        <taxon>Archosauria</taxon>
        <taxon>Dinosauria</taxon>
        <taxon>Saurischia</taxon>
        <taxon>Theropoda</taxon>
        <taxon>Coelurosauria</taxon>
        <taxon>Aves</taxon>
        <taxon>Neognathae</taxon>
        <taxon>Neoaves</taxon>
        <taxon>Telluraves</taxon>
        <taxon>Accipitrimorphae</taxon>
        <taxon>Accipitriformes</taxon>
        <taxon>Accipitridae</taxon>
        <taxon>Accipitrinae</taxon>
        <taxon>Accipiter</taxon>
    </lineage>
</organism>
<evidence type="ECO:0000313" key="2">
    <source>
        <dbReference type="Ensembl" id="ENSANIP00000026399.1"/>
    </source>
</evidence>
<name>A0A8B9NRT7_9AVES</name>